<dbReference type="Pfam" id="PF08501">
    <property type="entry name" value="Shikimate_dh_N"/>
    <property type="match status" value="1"/>
</dbReference>
<comment type="pathway">
    <text evidence="1">Metabolic intermediate biosynthesis; chorismate biosynthesis; chorismate from D-erythrose 4-phosphate and phosphoenolpyruvate: step 4/7.</text>
</comment>
<comment type="caution">
    <text evidence="4">The sequence shown here is derived from an EMBL/GenBank/DDBJ whole genome shotgun (WGS) entry which is preliminary data.</text>
</comment>
<dbReference type="GO" id="GO:0019632">
    <property type="term" value="P:shikimate metabolic process"/>
    <property type="evidence" value="ECO:0007669"/>
    <property type="project" value="TreeGrafter"/>
</dbReference>
<keyword evidence="2" id="KW-0057">Aromatic amino acid biosynthesis</keyword>
<protein>
    <submittedName>
        <fullName evidence="4">Shikimate dehydrogenase</fullName>
    </submittedName>
</protein>
<dbReference type="InterPro" id="IPR022893">
    <property type="entry name" value="Shikimate_DH_fam"/>
</dbReference>
<proteinExistence type="predicted"/>
<reference evidence="4 5" key="1">
    <citation type="submission" date="2018-04" db="EMBL/GenBank/DDBJ databases">
        <title>Genomic Encyclopedia of Type Strains, Phase IV (KMG-IV): sequencing the most valuable type-strain genomes for metagenomic binning, comparative biology and taxonomic classification.</title>
        <authorList>
            <person name="Goeker M."/>
        </authorList>
    </citation>
    <scope>NUCLEOTIDE SEQUENCE [LARGE SCALE GENOMIC DNA]</scope>
    <source>
        <strain evidence="4 5">DSM 20705</strain>
    </source>
</reference>
<dbReference type="PANTHER" id="PTHR21089">
    <property type="entry name" value="SHIKIMATE DEHYDROGENASE"/>
    <property type="match status" value="1"/>
</dbReference>
<dbReference type="PANTHER" id="PTHR21089:SF1">
    <property type="entry name" value="BIFUNCTIONAL 3-DEHYDROQUINATE DEHYDRATASE_SHIKIMATE DEHYDROGENASE, CHLOROPLASTIC"/>
    <property type="match status" value="1"/>
</dbReference>
<evidence type="ECO:0000256" key="2">
    <source>
        <dbReference type="ARBA" id="ARBA00023141"/>
    </source>
</evidence>
<dbReference type="Gene3D" id="3.40.50.720">
    <property type="entry name" value="NAD(P)-binding Rossmann-like Domain"/>
    <property type="match status" value="1"/>
</dbReference>
<dbReference type="Gene3D" id="3.40.50.10860">
    <property type="entry name" value="Leucine Dehydrogenase, chain A, domain 1"/>
    <property type="match status" value="1"/>
</dbReference>
<dbReference type="SUPFAM" id="SSF51735">
    <property type="entry name" value="NAD(P)-binding Rossmann-fold domains"/>
    <property type="match status" value="1"/>
</dbReference>
<sequence length="245" mass="28045">MYKCYLLGKNIKNSRSGEIYRELSEKDKIDFLYENADMNLEEIPEFVRFIKETGARGFNVTAPYKSEIIKYLDEMSEAVKVLGAANTVINENGKLVGYNTDVYGAKAAYREFLRYGKTLILGRGGAARALVYAFKDLDLTLYVRDSSENDILLKIKPDLNFIYDLENCDFTNIINATSVGFNEDKAIFTKKFNSQKTAVDIIYTPECTLFLSEMKKQGVEIKNGYDMLYYQAVEAYKLYKGEEND</sequence>
<dbReference type="GO" id="GO:0005829">
    <property type="term" value="C:cytosol"/>
    <property type="evidence" value="ECO:0007669"/>
    <property type="project" value="TreeGrafter"/>
</dbReference>
<dbReference type="SUPFAM" id="SSF53223">
    <property type="entry name" value="Aminoacid dehydrogenase-like, N-terminal domain"/>
    <property type="match status" value="1"/>
</dbReference>
<organism evidence="4 5">
    <name type="scientific">Ezakiella coagulans</name>
    <dbReference type="NCBI Taxonomy" id="46507"/>
    <lineage>
        <taxon>Bacteria</taxon>
        <taxon>Bacillati</taxon>
        <taxon>Bacillota</taxon>
        <taxon>Tissierellia</taxon>
        <taxon>Ezakiella</taxon>
    </lineage>
</organism>
<evidence type="ECO:0000256" key="1">
    <source>
        <dbReference type="ARBA" id="ARBA00004871"/>
    </source>
</evidence>
<keyword evidence="5" id="KW-1185">Reference proteome</keyword>
<dbReference type="Proteomes" id="UP000245793">
    <property type="component" value="Unassembled WGS sequence"/>
</dbReference>
<accession>A0A2U1E1T4</accession>
<evidence type="ECO:0000313" key="4">
    <source>
        <dbReference type="EMBL" id="PVY93913.1"/>
    </source>
</evidence>
<name>A0A2U1E1T4_9FIRM</name>
<gene>
    <name evidence="4" type="ORF">C7381_10847</name>
</gene>
<dbReference type="InterPro" id="IPR046346">
    <property type="entry name" value="Aminoacid_DH-like_N_sf"/>
</dbReference>
<evidence type="ECO:0000313" key="5">
    <source>
        <dbReference type="Proteomes" id="UP000245793"/>
    </source>
</evidence>
<dbReference type="GO" id="GO:0004764">
    <property type="term" value="F:shikimate 3-dehydrogenase (NADP+) activity"/>
    <property type="evidence" value="ECO:0007669"/>
    <property type="project" value="InterPro"/>
</dbReference>
<dbReference type="InterPro" id="IPR036291">
    <property type="entry name" value="NAD(P)-bd_dom_sf"/>
</dbReference>
<dbReference type="RefSeq" id="WP_116480385.1">
    <property type="nucleotide sequence ID" value="NZ_QEKV01000008.1"/>
</dbReference>
<dbReference type="GO" id="GO:0009073">
    <property type="term" value="P:aromatic amino acid family biosynthetic process"/>
    <property type="evidence" value="ECO:0007669"/>
    <property type="project" value="UniProtKB-KW"/>
</dbReference>
<dbReference type="InterPro" id="IPR013708">
    <property type="entry name" value="Shikimate_DH-bd_N"/>
</dbReference>
<dbReference type="GO" id="GO:0009423">
    <property type="term" value="P:chorismate biosynthetic process"/>
    <property type="evidence" value="ECO:0007669"/>
    <property type="project" value="TreeGrafter"/>
</dbReference>
<feature type="domain" description="Shikimate dehydrogenase substrate binding N-terminal" evidence="3">
    <location>
        <begin position="6"/>
        <end position="88"/>
    </location>
</feature>
<dbReference type="EMBL" id="QEKV01000008">
    <property type="protein sequence ID" value="PVY93913.1"/>
    <property type="molecule type" value="Genomic_DNA"/>
</dbReference>
<evidence type="ECO:0000259" key="3">
    <source>
        <dbReference type="Pfam" id="PF08501"/>
    </source>
</evidence>
<keyword evidence="2" id="KW-0028">Amino-acid biosynthesis</keyword>
<dbReference type="AlphaFoldDB" id="A0A2U1E1T4"/>
<dbReference type="CDD" id="cd01065">
    <property type="entry name" value="NAD_bind_Shikimate_DH"/>
    <property type="match status" value="1"/>
</dbReference>
<dbReference type="GO" id="GO:0050661">
    <property type="term" value="F:NADP binding"/>
    <property type="evidence" value="ECO:0007669"/>
    <property type="project" value="TreeGrafter"/>
</dbReference>